<dbReference type="EMBL" id="DS985249">
    <property type="protein sequence ID" value="EDV22509.1"/>
    <property type="molecule type" value="Genomic_DNA"/>
</dbReference>
<dbReference type="InParanoid" id="B3S3Q4"/>
<dbReference type="CTD" id="6756079"/>
<dbReference type="OrthoDB" id="10023060at2759"/>
<dbReference type="RefSeq" id="XP_002115053.1">
    <property type="nucleotide sequence ID" value="XM_002115017.1"/>
</dbReference>
<keyword evidence="1" id="KW-0732">Signal</keyword>
<dbReference type="eggNOG" id="ENOG502R04F">
    <property type="taxonomic scope" value="Eukaryota"/>
</dbReference>
<dbReference type="GeneID" id="6756079"/>
<dbReference type="InterPro" id="IPR036249">
    <property type="entry name" value="Thioredoxin-like_sf"/>
</dbReference>
<dbReference type="HOGENOM" id="CLU_313591_0_0_1"/>
<organism evidence="2 3">
    <name type="scientific">Trichoplax adhaerens</name>
    <name type="common">Trichoplax reptans</name>
    <dbReference type="NCBI Taxonomy" id="10228"/>
    <lineage>
        <taxon>Eukaryota</taxon>
        <taxon>Metazoa</taxon>
        <taxon>Placozoa</taxon>
        <taxon>Uniplacotomia</taxon>
        <taxon>Trichoplacea</taxon>
        <taxon>Trichoplacidae</taxon>
        <taxon>Trichoplax</taxon>
    </lineage>
</organism>
<feature type="chain" id="PRO_5002797186" description="Thioredoxin domain-containing protein" evidence="1">
    <location>
        <begin position="22"/>
        <end position="951"/>
    </location>
</feature>
<dbReference type="InterPro" id="IPR051063">
    <property type="entry name" value="PDI"/>
</dbReference>
<gene>
    <name evidence="2" type="ORF">TRIADDRAFT_58806</name>
</gene>
<proteinExistence type="predicted"/>
<dbReference type="GO" id="GO:0006457">
    <property type="term" value="P:protein folding"/>
    <property type="evidence" value="ECO:0000318"/>
    <property type="project" value="GO_Central"/>
</dbReference>
<protein>
    <recommendedName>
        <fullName evidence="4">Thioredoxin domain-containing protein</fullName>
    </recommendedName>
</protein>
<evidence type="ECO:0000313" key="2">
    <source>
        <dbReference type="EMBL" id="EDV22509.1"/>
    </source>
</evidence>
<dbReference type="Proteomes" id="UP000009022">
    <property type="component" value="Unassembled WGS sequence"/>
</dbReference>
<dbReference type="OMA" id="QRCEDDH"/>
<dbReference type="PANTHER" id="PTHR45672:SF11">
    <property type="entry name" value="PROTEIN DISULFIDE-ISOMERASE C17H9.14C"/>
    <property type="match status" value="1"/>
</dbReference>
<dbReference type="GO" id="GO:0003756">
    <property type="term" value="F:protein disulfide isomerase activity"/>
    <property type="evidence" value="ECO:0000318"/>
    <property type="project" value="GO_Central"/>
</dbReference>
<dbReference type="AlphaFoldDB" id="B3S3Q4"/>
<dbReference type="GO" id="GO:0005783">
    <property type="term" value="C:endoplasmic reticulum"/>
    <property type="evidence" value="ECO:0000318"/>
    <property type="project" value="GO_Central"/>
</dbReference>
<dbReference type="Gene3D" id="3.40.30.10">
    <property type="entry name" value="Glutaredoxin"/>
    <property type="match status" value="2"/>
</dbReference>
<sequence length="951" mass="110123">MASSIFMIIGLIAFSFQLAYTVELPKISISELKTHVLNVRTTTPTCAVYIRKQQGVTKSALSAKFAEFWKKISLEMPYARWNYGIVELDHLEVSDISMMPSTIPSLACHIGLMIPNVYNNTKYQYAKNHFHQYLMNMSKAFKRSLKANTIGNTDKIFSKKGVTLLAFTGLHEPKIVDNVLFQAQARWKDSLHFYIVNHLNEDGSKLITQFGIHTFPTLLFLNNSDRARFYIMKGFLEWINLFMTAYKSKLIVLNEGNFKKEVLTPTRTYKPFVVCFYAHWGQNIIKMIASLSQSHKIYSTFGSNVRFGMVNIYDNRNVVMKFPPAATQILPFTMLFWQTFDNKEAKIRHEVLVDTMPTPYALYDFAKRVDVTFHDGVGDSVTPCHFRLATRLRSVNCSVLALKDFGSVNRSVIVPCKATIKILDRKRRELHLAENLITAHNSAKMLERKKSNFTTKAKILKLTMEKYAKSTDMPTLQFKTVGRIPIITDNLWQEVIERSKLPTNFYPGISRSNDQHNVAISLVIFTKNDCKSCKKKSQTFQDIAKLVQHMDHASIYIINCDHDPLSCQRHGVSGFPSLSAFRSFGWFRAEECLSKAATDSPYIRLDYHGPIETKYVMDWFSKSTISNTMPWKSRMDKVKLSAMSKDVRLVATVYPQNRAKSFLYSQKKTWYPLKCFQLACERIYGQVDCYYKRSNKIAWLDSDGQNPMAISEINMERKDQVTANIITHGRSIAETIEDESKNAIHRFHAPHRYKISPKIRCEDNYPQCTDHIVSFVIDHMRLPITHITLESFHIRRVIGSKGAGYHAAFAPDEPILVAIVNEVDSQESSTFYKELLKAAYALYQKVAITLLNVEEFPTWASQFVPIGYHKEQIKKYRIYGDDFKPLLYRYPRLCILYWNNHRRAAFYPPLSMEKEIEVEDKEYPLTAEKIMFWVDQFKRNPDTHWVTTERF</sequence>
<dbReference type="SUPFAM" id="SSF52833">
    <property type="entry name" value="Thioredoxin-like"/>
    <property type="match status" value="3"/>
</dbReference>
<dbReference type="KEGG" id="tad:TRIADDRAFT_58806"/>
<accession>B3S3Q4</accession>
<reference evidence="2 3" key="1">
    <citation type="journal article" date="2008" name="Nature">
        <title>The Trichoplax genome and the nature of placozoans.</title>
        <authorList>
            <person name="Srivastava M."/>
            <person name="Begovic E."/>
            <person name="Chapman J."/>
            <person name="Putnam N.H."/>
            <person name="Hellsten U."/>
            <person name="Kawashima T."/>
            <person name="Kuo A."/>
            <person name="Mitros T."/>
            <person name="Salamov A."/>
            <person name="Carpenter M.L."/>
            <person name="Signorovitch A.Y."/>
            <person name="Moreno M.A."/>
            <person name="Kamm K."/>
            <person name="Grimwood J."/>
            <person name="Schmutz J."/>
            <person name="Shapiro H."/>
            <person name="Grigoriev I.V."/>
            <person name="Buss L.W."/>
            <person name="Schierwater B."/>
            <person name="Dellaporta S.L."/>
            <person name="Rokhsar D.S."/>
        </authorList>
    </citation>
    <scope>NUCLEOTIDE SEQUENCE [LARGE SCALE GENOMIC DNA]</scope>
    <source>
        <strain evidence="2 3">Grell-BS-1999</strain>
    </source>
</reference>
<evidence type="ECO:0000313" key="3">
    <source>
        <dbReference type="Proteomes" id="UP000009022"/>
    </source>
</evidence>
<feature type="signal peptide" evidence="1">
    <location>
        <begin position="1"/>
        <end position="21"/>
    </location>
</feature>
<evidence type="ECO:0000256" key="1">
    <source>
        <dbReference type="SAM" id="SignalP"/>
    </source>
</evidence>
<keyword evidence="3" id="KW-1185">Reference proteome</keyword>
<name>B3S3Q4_TRIAD</name>
<dbReference type="PANTHER" id="PTHR45672">
    <property type="entry name" value="PROTEIN DISULFIDE-ISOMERASE C17H9.14C-RELATED"/>
    <property type="match status" value="1"/>
</dbReference>
<evidence type="ECO:0008006" key="4">
    <source>
        <dbReference type="Google" id="ProtNLM"/>
    </source>
</evidence>